<name>A0A1R0H7Y2_9FUNG</name>
<dbReference type="InterPro" id="IPR051575">
    <property type="entry name" value="Myb-like_DNA-bd"/>
</dbReference>
<dbReference type="Pfam" id="PF00249">
    <property type="entry name" value="Myb_DNA-binding"/>
    <property type="match status" value="1"/>
</dbReference>
<feature type="region of interest" description="Disordered" evidence="5">
    <location>
        <begin position="76"/>
        <end position="96"/>
    </location>
</feature>
<dbReference type="PROSITE" id="PS51294">
    <property type="entry name" value="HTH_MYB"/>
    <property type="match status" value="4"/>
</dbReference>
<reference evidence="8 9" key="1">
    <citation type="journal article" date="2016" name="Mol. Biol. Evol.">
        <title>Genome-Wide Survey of Gut Fungi (Harpellales) Reveals the First Horizontally Transferred Ubiquitin Gene from a Mosquito Host.</title>
        <authorList>
            <person name="Wang Y."/>
            <person name="White M.M."/>
            <person name="Kvist S."/>
            <person name="Moncalvo J.M."/>
        </authorList>
    </citation>
    <scope>NUCLEOTIDE SEQUENCE [LARGE SCALE GENOMIC DNA]</scope>
    <source>
        <strain evidence="8 9">ALG-7-W6</strain>
    </source>
</reference>
<feature type="domain" description="Myb-like" evidence="6">
    <location>
        <begin position="248"/>
        <end position="300"/>
    </location>
</feature>
<feature type="compositionally biased region" description="Polar residues" evidence="5">
    <location>
        <begin position="76"/>
        <end position="86"/>
    </location>
</feature>
<comment type="caution">
    <text evidence="8">The sequence shown here is derived from an EMBL/GenBank/DDBJ whole genome shotgun (WGS) entry which is preliminary data.</text>
</comment>
<evidence type="ECO:0000256" key="2">
    <source>
        <dbReference type="ARBA" id="ARBA00023125"/>
    </source>
</evidence>
<feature type="domain" description="HTH myb-type" evidence="7">
    <location>
        <begin position="357"/>
        <end position="404"/>
    </location>
</feature>
<dbReference type="Proteomes" id="UP000187455">
    <property type="component" value="Unassembled WGS sequence"/>
</dbReference>
<keyword evidence="9" id="KW-1185">Reference proteome</keyword>
<evidence type="ECO:0000313" key="8">
    <source>
        <dbReference type="EMBL" id="OLY85249.1"/>
    </source>
</evidence>
<dbReference type="SMART" id="SM00717">
    <property type="entry name" value="SANT"/>
    <property type="match status" value="5"/>
</dbReference>
<sequence length="887" mass="101062">MDSMYNSPESHIGHSYSSLQGESYNNWDLITAYRLNVKLQKKFVKSLKSINKALKTNKEIQLELFKLSYNDIKKQSGSSAKSNLGTRNPLGLSIDTPPTERLTDVEAFKNQFIKKRKGRKENSENSCFDKFMNYSDVLFDRKPGQDYISKPNNQNPIISRAKRWTSSEKRNLALGVRQLNKQILIKKIIEDSDLSPAEKKHNIEMINRVKSKALEMNIDGLNWKEISSSFVPTQKPSACAIQWATHGHPIINKKPWSGKEIVELRKSAQELGERDWVTIAQKLDTNRTAQQCFKLYQRKINTKLTLSKWTKQEDNLLKNLVIQYGQGSWQTISSCFYGRTGQQILHRWHKSINPSLKSGKWSPEEDTSLIVGVNIFGVGKWNKICQFVPGRTDVKCRERYVNVLAPNLNRGRWTPIEDYKLTKAVREVGVGKWSLIAEMVGTRTDSQCWRHWLTLDKRGINAKNPLLLTDASSLPPPSVENDNNDKNDDEFASTANPDLESVLTPNIDSNLEIDPETVELPAKRYLKHRDLEEIDQNFLKKRRWKRFDNLDPTVSNLDILESEISESDLSFFKRSKKYKNVSKSLVNRSAISSQENEDNDISNITDPSPMNEFPGLRKIIPSSHLRVDKNNPNLDQSGIIQSKTSFVPIIDTYRDFVIDRSGTISFKKVVSTFPKVKTPNNSNKTSGLNRVLPSKNSSNSKKIDRPVPIYKKLKSKRLFNNINWSDFLNVDPVPLPNSMHSDNAECGSQEIELSLPYNQRKQIEGLNNIGSSYELSKVSQKNKTLAHSNPIPANIINTLVLSKILGLFPELVTAFNSGLLEIQPTNSLNPNRNSDLAHQSQNLLNDRYDSITSSVLSGISEELLLESRLRNILLWPLLLGLTFPKKR</sequence>
<dbReference type="GO" id="GO:0019185">
    <property type="term" value="C:snRNA-activating protein complex"/>
    <property type="evidence" value="ECO:0007669"/>
    <property type="project" value="TreeGrafter"/>
</dbReference>
<keyword evidence="1" id="KW-0805">Transcription regulation</keyword>
<dbReference type="GO" id="GO:0042796">
    <property type="term" value="P:snRNA transcription by RNA polymerase III"/>
    <property type="evidence" value="ECO:0007669"/>
    <property type="project" value="TreeGrafter"/>
</dbReference>
<evidence type="ECO:0000259" key="6">
    <source>
        <dbReference type="PROSITE" id="PS50090"/>
    </source>
</evidence>
<evidence type="ECO:0000256" key="3">
    <source>
        <dbReference type="ARBA" id="ARBA00023163"/>
    </source>
</evidence>
<keyword evidence="3" id="KW-0804">Transcription</keyword>
<evidence type="ECO:0000313" key="9">
    <source>
        <dbReference type="Proteomes" id="UP000187455"/>
    </source>
</evidence>
<dbReference type="PROSITE" id="PS50090">
    <property type="entry name" value="MYB_LIKE"/>
    <property type="match status" value="4"/>
</dbReference>
<dbReference type="GO" id="GO:0000978">
    <property type="term" value="F:RNA polymerase II cis-regulatory region sequence-specific DNA binding"/>
    <property type="evidence" value="ECO:0007669"/>
    <property type="project" value="TreeGrafter"/>
</dbReference>
<keyword evidence="4" id="KW-0539">Nucleus</keyword>
<dbReference type="OrthoDB" id="2143914at2759"/>
<feature type="domain" description="HTH myb-type" evidence="7">
    <location>
        <begin position="405"/>
        <end position="460"/>
    </location>
</feature>
<dbReference type="PANTHER" id="PTHR46621:SF1">
    <property type="entry name" value="SNRNA-ACTIVATING PROTEIN COMPLEX SUBUNIT 4"/>
    <property type="match status" value="1"/>
</dbReference>
<gene>
    <name evidence="8" type="ORF">AYI68_g565</name>
</gene>
<protein>
    <submittedName>
        <fullName evidence="8">Myb-like protein L</fullName>
    </submittedName>
</protein>
<accession>A0A1R0H7Y2</accession>
<evidence type="ECO:0000256" key="5">
    <source>
        <dbReference type="SAM" id="MobiDB-lite"/>
    </source>
</evidence>
<feature type="domain" description="HTH myb-type" evidence="7">
    <location>
        <begin position="248"/>
        <end position="304"/>
    </location>
</feature>
<dbReference type="InterPro" id="IPR017930">
    <property type="entry name" value="Myb_dom"/>
</dbReference>
<organism evidence="8 9">
    <name type="scientific">Smittium mucronatum</name>
    <dbReference type="NCBI Taxonomy" id="133383"/>
    <lineage>
        <taxon>Eukaryota</taxon>
        <taxon>Fungi</taxon>
        <taxon>Fungi incertae sedis</taxon>
        <taxon>Zoopagomycota</taxon>
        <taxon>Kickxellomycotina</taxon>
        <taxon>Harpellomycetes</taxon>
        <taxon>Harpellales</taxon>
        <taxon>Legeriomycetaceae</taxon>
        <taxon>Smittium</taxon>
    </lineage>
</organism>
<feature type="domain" description="Myb-like" evidence="6">
    <location>
        <begin position="353"/>
        <end position="404"/>
    </location>
</feature>
<keyword evidence="2" id="KW-0238">DNA-binding</keyword>
<dbReference type="Gene3D" id="1.10.10.60">
    <property type="entry name" value="Homeodomain-like"/>
    <property type="match status" value="4"/>
</dbReference>
<evidence type="ECO:0000259" key="7">
    <source>
        <dbReference type="PROSITE" id="PS51294"/>
    </source>
</evidence>
<dbReference type="PANTHER" id="PTHR46621">
    <property type="entry name" value="SNRNA-ACTIVATING PROTEIN COMPLEX SUBUNIT 4"/>
    <property type="match status" value="1"/>
</dbReference>
<evidence type="ECO:0000256" key="1">
    <source>
        <dbReference type="ARBA" id="ARBA00023015"/>
    </source>
</evidence>
<dbReference type="Pfam" id="PF13921">
    <property type="entry name" value="Myb_DNA-bind_6"/>
    <property type="match status" value="1"/>
</dbReference>
<evidence type="ECO:0000256" key="4">
    <source>
        <dbReference type="ARBA" id="ARBA00023242"/>
    </source>
</evidence>
<dbReference type="InterPro" id="IPR001005">
    <property type="entry name" value="SANT/Myb"/>
</dbReference>
<feature type="domain" description="HTH myb-type" evidence="7">
    <location>
        <begin position="308"/>
        <end position="356"/>
    </location>
</feature>
<dbReference type="GO" id="GO:0042795">
    <property type="term" value="P:snRNA transcription by RNA polymerase II"/>
    <property type="evidence" value="ECO:0007669"/>
    <property type="project" value="TreeGrafter"/>
</dbReference>
<dbReference type="CDD" id="cd00167">
    <property type="entry name" value="SANT"/>
    <property type="match status" value="3"/>
</dbReference>
<feature type="region of interest" description="Disordered" evidence="5">
    <location>
        <begin position="470"/>
        <end position="510"/>
    </location>
</feature>
<feature type="domain" description="Myb-like" evidence="6">
    <location>
        <begin position="301"/>
        <end position="352"/>
    </location>
</feature>
<dbReference type="InterPro" id="IPR009057">
    <property type="entry name" value="Homeodomain-like_sf"/>
</dbReference>
<proteinExistence type="predicted"/>
<dbReference type="AlphaFoldDB" id="A0A1R0H7Y2"/>
<feature type="region of interest" description="Disordered" evidence="5">
    <location>
        <begin position="591"/>
        <end position="615"/>
    </location>
</feature>
<dbReference type="GO" id="GO:0001006">
    <property type="term" value="F:RNA polymerase III type 3 promoter sequence-specific DNA binding"/>
    <property type="evidence" value="ECO:0007669"/>
    <property type="project" value="TreeGrafter"/>
</dbReference>
<dbReference type="STRING" id="133383.A0A1R0H7Y2"/>
<dbReference type="EMBL" id="LSSL01000172">
    <property type="protein sequence ID" value="OLY85249.1"/>
    <property type="molecule type" value="Genomic_DNA"/>
</dbReference>
<dbReference type="SUPFAM" id="SSF46689">
    <property type="entry name" value="Homeodomain-like"/>
    <property type="match status" value="4"/>
</dbReference>
<feature type="region of interest" description="Disordered" evidence="5">
    <location>
        <begin position="680"/>
        <end position="700"/>
    </location>
</feature>
<feature type="domain" description="Myb-like" evidence="6">
    <location>
        <begin position="405"/>
        <end position="456"/>
    </location>
</feature>